<evidence type="ECO:0000313" key="2">
    <source>
        <dbReference type="Proteomes" id="UP000253782"/>
    </source>
</evidence>
<sequence length="133" mass="14349">MTTHRGGFGVGPNHAVQLATAHTSASLNRPDGTAGGAASAPAHDTVAKVRRTKFDAAPWCPPWVQKMATEKATIEEVVHTAVKRAQRHTTEETLVEIETLLNELSRDPEHARQVRDALSKDVIADLLMKGAKP</sequence>
<keyword evidence="2" id="KW-1185">Reference proteome</keyword>
<name>A0A369UK99_9GAMM</name>
<proteinExistence type="predicted"/>
<gene>
    <name evidence="1" type="ORF">DVJ77_14855</name>
</gene>
<comment type="caution">
    <text evidence="1">The sequence shown here is derived from an EMBL/GenBank/DDBJ whole genome shotgun (WGS) entry which is preliminary data.</text>
</comment>
<protein>
    <submittedName>
        <fullName evidence="1">Uncharacterized protein</fullName>
    </submittedName>
</protein>
<organism evidence="1 2">
    <name type="scientific">Dyella tabacisoli</name>
    <dbReference type="NCBI Taxonomy" id="2282381"/>
    <lineage>
        <taxon>Bacteria</taxon>
        <taxon>Pseudomonadati</taxon>
        <taxon>Pseudomonadota</taxon>
        <taxon>Gammaproteobacteria</taxon>
        <taxon>Lysobacterales</taxon>
        <taxon>Rhodanobacteraceae</taxon>
        <taxon>Dyella</taxon>
    </lineage>
</organism>
<dbReference type="Proteomes" id="UP000253782">
    <property type="component" value="Unassembled WGS sequence"/>
</dbReference>
<dbReference type="RefSeq" id="WP_114846280.1">
    <property type="nucleotide sequence ID" value="NZ_JBHSPE010000008.1"/>
</dbReference>
<dbReference type="AlphaFoldDB" id="A0A369UK99"/>
<evidence type="ECO:0000313" key="1">
    <source>
        <dbReference type="EMBL" id="RDD80976.1"/>
    </source>
</evidence>
<accession>A0A369UK99</accession>
<dbReference type="EMBL" id="QQAH01000013">
    <property type="protein sequence ID" value="RDD80976.1"/>
    <property type="molecule type" value="Genomic_DNA"/>
</dbReference>
<reference evidence="1 2" key="1">
    <citation type="submission" date="2018-07" db="EMBL/GenBank/DDBJ databases">
        <title>Dyella tabacisoli L4-6T, whole genome shotgun sequence.</title>
        <authorList>
            <person name="Zhou X.-K."/>
            <person name="Li W.-J."/>
            <person name="Duan Y.-Q."/>
        </authorList>
    </citation>
    <scope>NUCLEOTIDE SEQUENCE [LARGE SCALE GENOMIC DNA]</scope>
    <source>
        <strain evidence="1 2">L4-6</strain>
    </source>
</reference>